<dbReference type="RefSeq" id="WP_377558129.1">
    <property type="nucleotide sequence ID" value="NZ_JBHUHQ010000019.1"/>
</dbReference>
<name>A0ABW4W3X8_9BACI</name>
<dbReference type="Proteomes" id="UP001597383">
    <property type="component" value="Unassembled WGS sequence"/>
</dbReference>
<gene>
    <name evidence="2" type="ORF">ACFSJF_14520</name>
</gene>
<dbReference type="EMBL" id="JBHUHQ010000019">
    <property type="protein sequence ID" value="MFD2045490.1"/>
    <property type="molecule type" value="Genomic_DNA"/>
</dbReference>
<accession>A0ABW4W3X8</accession>
<evidence type="ECO:0000313" key="2">
    <source>
        <dbReference type="EMBL" id="MFD2045490.1"/>
    </source>
</evidence>
<protein>
    <recommendedName>
        <fullName evidence="4">DUF4825 domain-containing protein</fullName>
    </recommendedName>
</protein>
<reference evidence="3" key="1">
    <citation type="journal article" date="2019" name="Int. J. Syst. Evol. Microbiol.">
        <title>The Global Catalogue of Microorganisms (GCM) 10K type strain sequencing project: providing services to taxonomists for standard genome sequencing and annotation.</title>
        <authorList>
            <consortium name="The Broad Institute Genomics Platform"/>
            <consortium name="The Broad Institute Genome Sequencing Center for Infectious Disease"/>
            <person name="Wu L."/>
            <person name="Ma J."/>
        </authorList>
    </citation>
    <scope>NUCLEOTIDE SEQUENCE [LARGE SCALE GENOMIC DNA]</scope>
    <source>
        <strain evidence="3">R28</strain>
    </source>
</reference>
<evidence type="ECO:0008006" key="4">
    <source>
        <dbReference type="Google" id="ProtNLM"/>
    </source>
</evidence>
<evidence type="ECO:0000256" key="1">
    <source>
        <dbReference type="SAM" id="Phobius"/>
    </source>
</evidence>
<keyword evidence="1" id="KW-0812">Transmembrane</keyword>
<keyword evidence="1" id="KW-1133">Transmembrane helix</keyword>
<comment type="caution">
    <text evidence="2">The sequence shown here is derived from an EMBL/GenBank/DDBJ whole genome shotgun (WGS) entry which is preliminary data.</text>
</comment>
<keyword evidence="1" id="KW-0472">Membrane</keyword>
<sequence length="191" mass="22325">MTKKVKYLISIIILCTAITLPLYIHSHQYTLENEESSIETHLNDWINKENDYREVIPAIIDIFQIGDSNTNIVLFQTDDENMIGYASYLKGWNGKLKAVHYSFGTDKIYFEDIQTNKGKYGIILGMNPNLLIDHINVDLIDKDLHYVVEVSKEERFLKYKKLPKKMKDHVYAELILKDDNSNPLEYTEVFN</sequence>
<organism evidence="2 3">
    <name type="scientific">Ornithinibacillus salinisoli</name>
    <dbReference type="NCBI Taxonomy" id="1848459"/>
    <lineage>
        <taxon>Bacteria</taxon>
        <taxon>Bacillati</taxon>
        <taxon>Bacillota</taxon>
        <taxon>Bacilli</taxon>
        <taxon>Bacillales</taxon>
        <taxon>Bacillaceae</taxon>
        <taxon>Ornithinibacillus</taxon>
    </lineage>
</organism>
<proteinExistence type="predicted"/>
<keyword evidence="3" id="KW-1185">Reference proteome</keyword>
<evidence type="ECO:0000313" key="3">
    <source>
        <dbReference type="Proteomes" id="UP001597383"/>
    </source>
</evidence>
<feature type="transmembrane region" description="Helical" evidence="1">
    <location>
        <begin position="7"/>
        <end position="24"/>
    </location>
</feature>